<dbReference type="EMBL" id="WQLW01000002">
    <property type="protein sequence ID" value="MVO08534.1"/>
    <property type="molecule type" value="Genomic_DNA"/>
</dbReference>
<evidence type="ECO:0000256" key="1">
    <source>
        <dbReference type="SAM" id="Phobius"/>
    </source>
</evidence>
<organism evidence="2 3">
    <name type="scientific">Flavobacterium profundi</name>
    <dbReference type="NCBI Taxonomy" id="1774945"/>
    <lineage>
        <taxon>Bacteria</taxon>
        <taxon>Pseudomonadati</taxon>
        <taxon>Bacteroidota</taxon>
        <taxon>Flavobacteriia</taxon>
        <taxon>Flavobacteriales</taxon>
        <taxon>Flavobacteriaceae</taxon>
        <taxon>Flavobacterium</taxon>
    </lineage>
</organism>
<proteinExistence type="predicted"/>
<keyword evidence="3" id="KW-1185">Reference proteome</keyword>
<accession>A0A6I4IFZ6</accession>
<keyword evidence="1" id="KW-0812">Transmembrane</keyword>
<dbReference type="AlphaFoldDB" id="A0A6I4IFZ6"/>
<gene>
    <name evidence="2" type="ORF">GOQ30_05065</name>
</gene>
<evidence type="ECO:0000313" key="2">
    <source>
        <dbReference type="EMBL" id="MVO08534.1"/>
    </source>
</evidence>
<reference evidence="3" key="1">
    <citation type="submission" date="2019-05" db="EMBL/GenBank/DDBJ databases">
        <title>Flavobacterium profundi sp. nov., isolated from a deep-sea seamount.</title>
        <authorList>
            <person name="Zhang D.-C."/>
        </authorList>
    </citation>
    <scope>NUCLEOTIDE SEQUENCE [LARGE SCALE GENOMIC DNA]</scope>
    <source>
        <strain evidence="3">TP390</strain>
    </source>
</reference>
<evidence type="ECO:0000313" key="3">
    <source>
        <dbReference type="Proteomes" id="UP000431264"/>
    </source>
</evidence>
<keyword evidence="1" id="KW-1133">Transmembrane helix</keyword>
<name>A0A6I4IFZ6_9FLAO</name>
<feature type="transmembrane region" description="Helical" evidence="1">
    <location>
        <begin position="41"/>
        <end position="62"/>
    </location>
</feature>
<feature type="transmembrane region" description="Helical" evidence="1">
    <location>
        <begin position="74"/>
        <end position="94"/>
    </location>
</feature>
<sequence>MNKSDNDNKWDTITYTLFFSGLIGFGSSYNLLDKTFNYDMTFIGLLSLSICMLILITIKLVYIKDLFSNKRSYVIRILVGMPLFIITSILYLNYSYASENIFENNIEIIDTVQKKNNDDKLDFYVYVRFRSKPVRVKITQQQFTQFEKKDVLTIIYKKGYFGFYIIENVEKRKTSSI</sequence>
<dbReference type="Proteomes" id="UP000431264">
    <property type="component" value="Unassembled WGS sequence"/>
</dbReference>
<protein>
    <submittedName>
        <fullName evidence="2">Uncharacterized protein</fullName>
    </submittedName>
</protein>
<dbReference type="RefSeq" id="WP_140996919.1">
    <property type="nucleotide sequence ID" value="NZ_VDCZ01000002.1"/>
</dbReference>
<keyword evidence="1" id="KW-0472">Membrane</keyword>
<feature type="transmembrane region" description="Helical" evidence="1">
    <location>
        <begin position="12"/>
        <end position="29"/>
    </location>
</feature>
<comment type="caution">
    <text evidence="2">The sequence shown here is derived from an EMBL/GenBank/DDBJ whole genome shotgun (WGS) entry which is preliminary data.</text>
</comment>